<reference evidence="1" key="2">
    <citation type="journal article" date="2020" name="Nat. Commun.">
        <title>Large-scale genome sequencing of mycorrhizal fungi provides insights into the early evolution of symbiotic traits.</title>
        <authorList>
            <person name="Miyauchi S."/>
            <person name="Kiss E."/>
            <person name="Kuo A."/>
            <person name="Drula E."/>
            <person name="Kohler A."/>
            <person name="Sanchez-Garcia M."/>
            <person name="Morin E."/>
            <person name="Andreopoulos B."/>
            <person name="Barry K.W."/>
            <person name="Bonito G."/>
            <person name="Buee M."/>
            <person name="Carver A."/>
            <person name="Chen C."/>
            <person name="Cichocki N."/>
            <person name="Clum A."/>
            <person name="Culley D."/>
            <person name="Crous P.W."/>
            <person name="Fauchery L."/>
            <person name="Girlanda M."/>
            <person name="Hayes R.D."/>
            <person name="Keri Z."/>
            <person name="LaButti K."/>
            <person name="Lipzen A."/>
            <person name="Lombard V."/>
            <person name="Magnuson J."/>
            <person name="Maillard F."/>
            <person name="Murat C."/>
            <person name="Nolan M."/>
            <person name="Ohm R.A."/>
            <person name="Pangilinan J."/>
            <person name="Pereira M.F."/>
            <person name="Perotto S."/>
            <person name="Peter M."/>
            <person name="Pfister S."/>
            <person name="Riley R."/>
            <person name="Sitrit Y."/>
            <person name="Stielow J.B."/>
            <person name="Szollosi G."/>
            <person name="Zifcakova L."/>
            <person name="Stursova M."/>
            <person name="Spatafora J.W."/>
            <person name="Tedersoo L."/>
            <person name="Vaario L.M."/>
            <person name="Yamada A."/>
            <person name="Yan M."/>
            <person name="Wang P."/>
            <person name="Xu J."/>
            <person name="Bruns T."/>
            <person name="Baldrian P."/>
            <person name="Vilgalys R."/>
            <person name="Dunand C."/>
            <person name="Henrissat B."/>
            <person name="Grigoriev I.V."/>
            <person name="Hibbett D."/>
            <person name="Nagy L.G."/>
            <person name="Martin F.M."/>
        </authorList>
    </citation>
    <scope>NUCLEOTIDE SEQUENCE</scope>
    <source>
        <strain evidence="1">BED1</strain>
    </source>
</reference>
<reference evidence="1" key="1">
    <citation type="submission" date="2019-10" db="EMBL/GenBank/DDBJ databases">
        <authorList>
            <consortium name="DOE Joint Genome Institute"/>
            <person name="Kuo A."/>
            <person name="Miyauchi S."/>
            <person name="Kiss E."/>
            <person name="Drula E."/>
            <person name="Kohler A."/>
            <person name="Sanchez-Garcia M."/>
            <person name="Andreopoulos B."/>
            <person name="Barry K.W."/>
            <person name="Bonito G."/>
            <person name="Buee M."/>
            <person name="Carver A."/>
            <person name="Chen C."/>
            <person name="Cichocki N."/>
            <person name="Clum A."/>
            <person name="Culley D."/>
            <person name="Crous P.W."/>
            <person name="Fauchery L."/>
            <person name="Girlanda M."/>
            <person name="Hayes R."/>
            <person name="Keri Z."/>
            <person name="LaButti K."/>
            <person name="Lipzen A."/>
            <person name="Lombard V."/>
            <person name="Magnuson J."/>
            <person name="Maillard F."/>
            <person name="Morin E."/>
            <person name="Murat C."/>
            <person name="Nolan M."/>
            <person name="Ohm R."/>
            <person name="Pangilinan J."/>
            <person name="Pereira M."/>
            <person name="Perotto S."/>
            <person name="Peter M."/>
            <person name="Riley R."/>
            <person name="Sitrit Y."/>
            <person name="Stielow B."/>
            <person name="Szollosi G."/>
            <person name="Zifcakova L."/>
            <person name="Stursova M."/>
            <person name="Spatafora J.W."/>
            <person name="Tedersoo L."/>
            <person name="Vaario L.-M."/>
            <person name="Yamada A."/>
            <person name="Yan M."/>
            <person name="Wang P."/>
            <person name="Xu J."/>
            <person name="Bruns T."/>
            <person name="Baldrian P."/>
            <person name="Vilgalys R."/>
            <person name="Henrissat B."/>
            <person name="Grigoriev I.V."/>
            <person name="Hibbett D."/>
            <person name="Nagy L.G."/>
            <person name="Martin F.M."/>
        </authorList>
    </citation>
    <scope>NUCLEOTIDE SEQUENCE</scope>
    <source>
        <strain evidence="1">BED1</strain>
    </source>
</reference>
<dbReference type="Gene3D" id="2.60.120.260">
    <property type="entry name" value="Galactose-binding domain-like"/>
    <property type="match status" value="1"/>
</dbReference>
<evidence type="ECO:0000313" key="1">
    <source>
        <dbReference type="EMBL" id="KAF8433472.1"/>
    </source>
</evidence>
<organism evidence="1 2">
    <name type="scientific">Boletus edulis BED1</name>
    <dbReference type="NCBI Taxonomy" id="1328754"/>
    <lineage>
        <taxon>Eukaryota</taxon>
        <taxon>Fungi</taxon>
        <taxon>Dikarya</taxon>
        <taxon>Basidiomycota</taxon>
        <taxon>Agaricomycotina</taxon>
        <taxon>Agaricomycetes</taxon>
        <taxon>Agaricomycetidae</taxon>
        <taxon>Boletales</taxon>
        <taxon>Boletineae</taxon>
        <taxon>Boletaceae</taxon>
        <taxon>Boletoideae</taxon>
        <taxon>Boletus</taxon>
    </lineage>
</organism>
<sequence>MSLSLITSDTKIRVSSILDKTASKKHLTDGNPETCWTSQQGLPQFIQLVFPEAVLPQRLVLTFQGGFVGIQCVLEVAVSSVEPVWSTWTHIHPEDVNRRQIFELPGEGKDKIQCMRLVFHKSSDFFGRITIYELDVQGTL</sequence>
<name>A0AAD4GBA2_BOLED</name>
<accession>A0AAD4GBA2</accession>
<protein>
    <submittedName>
        <fullName evidence="1">Galactose-binding like protein</fullName>
    </submittedName>
</protein>
<dbReference type="InterPro" id="IPR008979">
    <property type="entry name" value="Galactose-bd-like_sf"/>
</dbReference>
<dbReference type="Proteomes" id="UP001194468">
    <property type="component" value="Unassembled WGS sequence"/>
</dbReference>
<dbReference type="EMBL" id="WHUW01000033">
    <property type="protein sequence ID" value="KAF8433472.1"/>
    <property type="molecule type" value="Genomic_DNA"/>
</dbReference>
<keyword evidence="2" id="KW-1185">Reference proteome</keyword>
<evidence type="ECO:0000313" key="2">
    <source>
        <dbReference type="Proteomes" id="UP001194468"/>
    </source>
</evidence>
<dbReference type="SUPFAM" id="SSF49785">
    <property type="entry name" value="Galactose-binding domain-like"/>
    <property type="match status" value="1"/>
</dbReference>
<gene>
    <name evidence="1" type="ORF">L210DRAFT_84689</name>
</gene>
<proteinExistence type="predicted"/>
<dbReference type="AlphaFoldDB" id="A0AAD4GBA2"/>
<comment type="caution">
    <text evidence="1">The sequence shown here is derived from an EMBL/GenBank/DDBJ whole genome shotgun (WGS) entry which is preliminary data.</text>
</comment>